<dbReference type="InterPro" id="IPR011990">
    <property type="entry name" value="TPR-like_helical_dom_sf"/>
</dbReference>
<evidence type="ECO:0008006" key="4">
    <source>
        <dbReference type="Google" id="ProtNLM"/>
    </source>
</evidence>
<evidence type="ECO:0000256" key="1">
    <source>
        <dbReference type="PROSITE-ProRule" id="PRU00339"/>
    </source>
</evidence>
<dbReference type="Gene3D" id="3.40.50.300">
    <property type="entry name" value="P-loop containing nucleotide triphosphate hydrolases"/>
    <property type="match status" value="1"/>
</dbReference>
<accession>A0A918TA96</accession>
<dbReference type="EMBL" id="BMVB01000003">
    <property type="protein sequence ID" value="GHC38530.1"/>
    <property type="molecule type" value="Genomic_DNA"/>
</dbReference>
<gene>
    <name evidence="2" type="ORF">GCM10010507_10120</name>
</gene>
<dbReference type="AlphaFoldDB" id="A0A918TA96"/>
<dbReference type="InterPro" id="IPR053137">
    <property type="entry name" value="NLR-like"/>
</dbReference>
<evidence type="ECO:0000313" key="2">
    <source>
        <dbReference type="EMBL" id="GHC38530.1"/>
    </source>
</evidence>
<organism evidence="2 3">
    <name type="scientific">Streptomyces cinnamoneus</name>
    <name type="common">Streptoverticillium cinnamoneum</name>
    <dbReference type="NCBI Taxonomy" id="53446"/>
    <lineage>
        <taxon>Bacteria</taxon>
        <taxon>Bacillati</taxon>
        <taxon>Actinomycetota</taxon>
        <taxon>Actinomycetes</taxon>
        <taxon>Kitasatosporales</taxon>
        <taxon>Streptomycetaceae</taxon>
        <taxon>Streptomyces</taxon>
        <taxon>Streptomyces cinnamoneus group</taxon>
    </lineage>
</organism>
<protein>
    <recommendedName>
        <fullName evidence="4">Tetratricopeptide repeat protein</fullName>
    </recommendedName>
</protein>
<dbReference type="PANTHER" id="PTHR46082:SF6">
    <property type="entry name" value="AAA+ ATPASE DOMAIN-CONTAINING PROTEIN-RELATED"/>
    <property type="match status" value="1"/>
</dbReference>
<dbReference type="Proteomes" id="UP000646244">
    <property type="component" value="Unassembled WGS sequence"/>
</dbReference>
<sequence length="870" mass="93252">MTESEGAAARAVTLGADNYGIISTGDDATNILVIFDGPPPSPVDTGFPSLPVSLSPAHVAGVPVVGREAEIAELHAALSEAVGPGLIVRALTGLGGVGKSTLANHYADVHRGDHALIHWLSAESPDAIEAGLAGLAARLDARWAEAAPPLAAAWATAWLGAHRGWLLILDNVNDRSHITSLLARLPEGRFLITTRLATGWRGIPTLAVGTLAPEAAAEVLRGAGAELDDAAAEELCRALGHLPLALDQAGAYLEETGTEARTYLKLLADDRANTLRDAANGTARDRTVSAVWSVTLDRLAEQEPVAVELLRALAWFAPTGIPRRLLNPMPDQAAANRAVGRLNAYSMITLKDDDGDPAGARISVHRLVQAVTRTPEAGNPHRSPEAVREGWTDAVALLSAAFPAEDALADTATWRLLLPHIDALFAESADEDPLPLADALFMNTAIHLIQQSQQHRAVPYLVHALQARARDFGPKHPSTLDMRVALASAYEESGNLAHAIPLFETAFADRRDVLGPDHPETHTSRVRLASAYEAAGRLDLAIEQLGQALDDSERVFGRNHPCTLMARNNLAHAFDSAGRPDLAIPLYTEVLADHEGVWGRDHPNTLTARHNLAYARGEAGRPDLAISLYTELIEDMKRVLGPDHPQTLSTGNNLASAHGALGDLERATELYKKTADDRARVLGPDHPDTLTSRSDLALVYHDAGDGERAIPLAEAVLADRRRVLSTDHPDILTSLNNLASCYNAVGATDKAIALYEEALRDRTRVLGSNNPATLMTRNNHACALAEAGDLDTAIPLLHAVLHDRVRVLGRDHPHSITSRGTLGGVYRRAGDFDSALAYYREALADAQRVLGEDHELTVQLQSRVNTQQDW</sequence>
<dbReference type="SUPFAM" id="SSF48452">
    <property type="entry name" value="TPR-like"/>
    <property type="match status" value="1"/>
</dbReference>
<feature type="repeat" description="TPR" evidence="1">
    <location>
        <begin position="816"/>
        <end position="849"/>
    </location>
</feature>
<dbReference type="SMART" id="SM00028">
    <property type="entry name" value="TPR"/>
    <property type="match status" value="4"/>
</dbReference>
<reference evidence="2" key="1">
    <citation type="journal article" date="2014" name="Int. J. Syst. Evol. Microbiol.">
        <title>Complete genome sequence of Corynebacterium casei LMG S-19264T (=DSM 44701T), isolated from a smear-ripened cheese.</title>
        <authorList>
            <consortium name="US DOE Joint Genome Institute (JGI-PGF)"/>
            <person name="Walter F."/>
            <person name="Albersmeier A."/>
            <person name="Kalinowski J."/>
            <person name="Ruckert C."/>
        </authorList>
    </citation>
    <scope>NUCLEOTIDE SEQUENCE</scope>
    <source>
        <strain evidence="2">JCM 4633</strain>
    </source>
</reference>
<dbReference type="PANTHER" id="PTHR46082">
    <property type="entry name" value="ATP/GTP-BINDING PROTEIN-RELATED"/>
    <property type="match status" value="1"/>
</dbReference>
<dbReference type="PRINTS" id="PR00364">
    <property type="entry name" value="DISEASERSIST"/>
</dbReference>
<dbReference type="Pfam" id="PF13424">
    <property type="entry name" value="TPR_12"/>
    <property type="match status" value="5"/>
</dbReference>
<dbReference type="SUPFAM" id="SSF52540">
    <property type="entry name" value="P-loop containing nucleoside triphosphate hydrolases"/>
    <property type="match status" value="1"/>
</dbReference>
<comment type="caution">
    <text evidence="2">The sequence shown here is derived from an EMBL/GenBank/DDBJ whole genome shotgun (WGS) entry which is preliminary data.</text>
</comment>
<keyword evidence="1" id="KW-0802">TPR repeat</keyword>
<proteinExistence type="predicted"/>
<dbReference type="InterPro" id="IPR019734">
    <property type="entry name" value="TPR_rpt"/>
</dbReference>
<name>A0A918TA96_STRCJ</name>
<dbReference type="Gene3D" id="1.25.40.10">
    <property type="entry name" value="Tetratricopeptide repeat domain"/>
    <property type="match status" value="3"/>
</dbReference>
<evidence type="ECO:0000313" key="3">
    <source>
        <dbReference type="Proteomes" id="UP000646244"/>
    </source>
</evidence>
<dbReference type="PROSITE" id="PS50005">
    <property type="entry name" value="TPR"/>
    <property type="match status" value="1"/>
</dbReference>
<dbReference type="InterPro" id="IPR027417">
    <property type="entry name" value="P-loop_NTPase"/>
</dbReference>
<reference evidence="2" key="2">
    <citation type="submission" date="2020-09" db="EMBL/GenBank/DDBJ databases">
        <authorList>
            <person name="Sun Q."/>
            <person name="Ohkuma M."/>
        </authorList>
    </citation>
    <scope>NUCLEOTIDE SEQUENCE</scope>
    <source>
        <strain evidence="2">JCM 4633</strain>
    </source>
</reference>